<keyword evidence="12" id="KW-1185">Reference proteome</keyword>
<evidence type="ECO:0000256" key="10">
    <source>
        <dbReference type="RuleBase" id="RU361274"/>
    </source>
</evidence>
<evidence type="ECO:0000256" key="4">
    <source>
        <dbReference type="ARBA" id="ARBA00022723"/>
    </source>
</evidence>
<reference evidence="12" key="1">
    <citation type="submission" date="2018-05" db="EMBL/GenBank/DDBJ databases">
        <title>Genome sequencing of Phenylobacterium sp. HYN0004.</title>
        <authorList>
            <person name="Yi H."/>
            <person name="Baek C."/>
        </authorList>
    </citation>
    <scope>NUCLEOTIDE SEQUENCE [LARGE SCALE GENOMIC DNA]</scope>
    <source>
        <strain evidence="12">HYN0004</strain>
    </source>
</reference>
<organism evidence="11 12">
    <name type="scientific">Phenylobacterium parvum</name>
    <dbReference type="NCBI Taxonomy" id="2201350"/>
    <lineage>
        <taxon>Bacteria</taxon>
        <taxon>Pseudomonadati</taxon>
        <taxon>Pseudomonadota</taxon>
        <taxon>Alphaproteobacteria</taxon>
        <taxon>Caulobacterales</taxon>
        <taxon>Caulobacteraceae</taxon>
        <taxon>Phenylobacterium</taxon>
    </lineage>
</organism>
<dbReference type="GO" id="GO:0016787">
    <property type="term" value="F:hydrolase activity"/>
    <property type="evidence" value="ECO:0007669"/>
    <property type="project" value="UniProtKB-KW"/>
</dbReference>
<proteinExistence type="inferred from homology"/>
<dbReference type="PANTHER" id="PTHR30616:SF2">
    <property type="entry name" value="PURINE NUCLEOSIDE PHOSPHORYLASE LACC1"/>
    <property type="match status" value="1"/>
</dbReference>
<dbReference type="SUPFAM" id="SSF64438">
    <property type="entry name" value="CNF1/YfiH-like putative cysteine hydrolases"/>
    <property type="match status" value="1"/>
</dbReference>
<comment type="catalytic activity">
    <reaction evidence="8">
        <text>adenosine + phosphate = alpha-D-ribose 1-phosphate + adenine</text>
        <dbReference type="Rhea" id="RHEA:27642"/>
        <dbReference type="ChEBI" id="CHEBI:16335"/>
        <dbReference type="ChEBI" id="CHEBI:16708"/>
        <dbReference type="ChEBI" id="CHEBI:43474"/>
        <dbReference type="ChEBI" id="CHEBI:57720"/>
        <dbReference type="EC" id="2.4.2.1"/>
    </reaction>
    <physiologicalReaction direction="left-to-right" evidence="8">
        <dbReference type="Rhea" id="RHEA:27643"/>
    </physiologicalReaction>
</comment>
<dbReference type="InterPro" id="IPR038371">
    <property type="entry name" value="Cu_polyphenol_OxRdtase_sf"/>
</dbReference>
<dbReference type="Gene3D" id="3.60.140.10">
    <property type="entry name" value="CNF1/YfiH-like putative cysteine hydrolases"/>
    <property type="match status" value="1"/>
</dbReference>
<dbReference type="OrthoDB" id="4279at2"/>
<dbReference type="CDD" id="cd16833">
    <property type="entry name" value="YfiH"/>
    <property type="match status" value="1"/>
</dbReference>
<comment type="catalytic activity">
    <reaction evidence="1">
        <text>inosine + phosphate = alpha-D-ribose 1-phosphate + hypoxanthine</text>
        <dbReference type="Rhea" id="RHEA:27646"/>
        <dbReference type="ChEBI" id="CHEBI:17368"/>
        <dbReference type="ChEBI" id="CHEBI:17596"/>
        <dbReference type="ChEBI" id="CHEBI:43474"/>
        <dbReference type="ChEBI" id="CHEBI:57720"/>
        <dbReference type="EC" id="2.4.2.1"/>
    </reaction>
    <physiologicalReaction direction="left-to-right" evidence="1">
        <dbReference type="Rhea" id="RHEA:27647"/>
    </physiologicalReaction>
</comment>
<evidence type="ECO:0000256" key="9">
    <source>
        <dbReference type="ARBA" id="ARBA00049893"/>
    </source>
</evidence>
<gene>
    <name evidence="11" type="primary">pgeF</name>
    <name evidence="11" type="ORF">HYN04_03395</name>
</gene>
<evidence type="ECO:0000256" key="8">
    <source>
        <dbReference type="ARBA" id="ARBA00048968"/>
    </source>
</evidence>
<dbReference type="InterPro" id="IPR011324">
    <property type="entry name" value="Cytotoxic_necrot_fac-like_cat"/>
</dbReference>
<dbReference type="AlphaFoldDB" id="A0A2Z3HRU5"/>
<dbReference type="RefSeq" id="WP_110449455.1">
    <property type="nucleotide sequence ID" value="NZ_CP029479.1"/>
</dbReference>
<sequence length="258" mass="26983">MTPEAVEVLTSARLDVAGLRHGFFTRRGGVSRGIYESLNLGRGSDDEPGAVDENQARAAAHFSLPPEALSIAYQVHSAVVHVADKPFGEARPQGDGVATRTPGLLCGALAADCAPVLMADPEARVVCAVHAGWRGALAGVIEAGVAAMTGLGARPDRILAAVGPCIGPTSYEVGPEFREQVVAERASSLAFFSAGDGDRLYFDLPAYALSRLERAGVAGAEWIGADTCADADRFFSNRRALHRGEPDFGRLLSAITLV</sequence>
<comment type="similarity">
    <text evidence="2 10">Belongs to the purine nucleoside phosphorylase YfiH/LACC1 family.</text>
</comment>
<evidence type="ECO:0000313" key="11">
    <source>
        <dbReference type="EMBL" id="AWM76886.1"/>
    </source>
</evidence>
<dbReference type="GO" id="GO:0005507">
    <property type="term" value="F:copper ion binding"/>
    <property type="evidence" value="ECO:0007669"/>
    <property type="project" value="TreeGrafter"/>
</dbReference>
<protein>
    <recommendedName>
        <fullName evidence="10">Purine nucleoside phosphorylase</fullName>
    </recommendedName>
</protein>
<dbReference type="GO" id="GO:0017061">
    <property type="term" value="F:S-methyl-5-thioadenosine phosphorylase activity"/>
    <property type="evidence" value="ECO:0007669"/>
    <property type="project" value="UniProtKB-EC"/>
</dbReference>
<dbReference type="PANTHER" id="PTHR30616">
    <property type="entry name" value="UNCHARACTERIZED PROTEIN YFIH"/>
    <property type="match status" value="1"/>
</dbReference>
<evidence type="ECO:0000256" key="2">
    <source>
        <dbReference type="ARBA" id="ARBA00007353"/>
    </source>
</evidence>
<keyword evidence="4" id="KW-0479">Metal-binding</keyword>
<dbReference type="EMBL" id="CP029479">
    <property type="protein sequence ID" value="AWM76886.1"/>
    <property type="molecule type" value="Genomic_DNA"/>
</dbReference>
<dbReference type="Pfam" id="PF02578">
    <property type="entry name" value="Cu-oxidase_4"/>
    <property type="match status" value="1"/>
</dbReference>
<evidence type="ECO:0000313" key="12">
    <source>
        <dbReference type="Proteomes" id="UP000247763"/>
    </source>
</evidence>
<dbReference type="Proteomes" id="UP000247763">
    <property type="component" value="Chromosome"/>
</dbReference>
<keyword evidence="5" id="KW-0378">Hydrolase</keyword>
<evidence type="ECO:0000256" key="6">
    <source>
        <dbReference type="ARBA" id="ARBA00022833"/>
    </source>
</evidence>
<comment type="catalytic activity">
    <reaction evidence="9">
        <text>S-methyl-5'-thioadenosine + phosphate = 5-(methylsulfanyl)-alpha-D-ribose 1-phosphate + adenine</text>
        <dbReference type="Rhea" id="RHEA:11852"/>
        <dbReference type="ChEBI" id="CHEBI:16708"/>
        <dbReference type="ChEBI" id="CHEBI:17509"/>
        <dbReference type="ChEBI" id="CHEBI:43474"/>
        <dbReference type="ChEBI" id="CHEBI:58533"/>
        <dbReference type="EC" id="2.4.2.28"/>
    </reaction>
    <physiologicalReaction direction="left-to-right" evidence="9">
        <dbReference type="Rhea" id="RHEA:11853"/>
    </physiologicalReaction>
</comment>
<keyword evidence="6" id="KW-0862">Zinc</keyword>
<evidence type="ECO:0000256" key="5">
    <source>
        <dbReference type="ARBA" id="ARBA00022801"/>
    </source>
</evidence>
<evidence type="ECO:0000256" key="3">
    <source>
        <dbReference type="ARBA" id="ARBA00022679"/>
    </source>
</evidence>
<keyword evidence="3" id="KW-0808">Transferase</keyword>
<dbReference type="KEGG" id="phb:HYN04_03395"/>
<dbReference type="NCBIfam" id="TIGR00726">
    <property type="entry name" value="peptidoglycan editing factor PgeF"/>
    <property type="match status" value="1"/>
</dbReference>
<dbReference type="InterPro" id="IPR003730">
    <property type="entry name" value="Cu_polyphenol_OxRdtase"/>
</dbReference>
<name>A0A2Z3HRU5_9CAUL</name>
<evidence type="ECO:0000256" key="1">
    <source>
        <dbReference type="ARBA" id="ARBA00000553"/>
    </source>
</evidence>
<comment type="catalytic activity">
    <reaction evidence="7">
        <text>adenosine + H2O + H(+) = inosine + NH4(+)</text>
        <dbReference type="Rhea" id="RHEA:24408"/>
        <dbReference type="ChEBI" id="CHEBI:15377"/>
        <dbReference type="ChEBI" id="CHEBI:15378"/>
        <dbReference type="ChEBI" id="CHEBI:16335"/>
        <dbReference type="ChEBI" id="CHEBI:17596"/>
        <dbReference type="ChEBI" id="CHEBI:28938"/>
        <dbReference type="EC" id="3.5.4.4"/>
    </reaction>
    <physiologicalReaction direction="left-to-right" evidence="7">
        <dbReference type="Rhea" id="RHEA:24409"/>
    </physiologicalReaction>
</comment>
<evidence type="ECO:0000256" key="7">
    <source>
        <dbReference type="ARBA" id="ARBA00047989"/>
    </source>
</evidence>
<accession>A0A2Z3HRU5</accession>